<name>A0A1F7UKM2_9BACT</name>
<dbReference type="GO" id="GO:0016616">
    <property type="term" value="F:oxidoreductase activity, acting on the CH-OH group of donors, NAD or NADP as acceptor"/>
    <property type="evidence" value="ECO:0007669"/>
    <property type="project" value="InterPro"/>
</dbReference>
<reference evidence="4 5" key="1">
    <citation type="journal article" date="2016" name="Nat. Commun.">
        <title>Thousands of microbial genomes shed light on interconnected biogeochemical processes in an aquifer system.</title>
        <authorList>
            <person name="Anantharaman K."/>
            <person name="Brown C.T."/>
            <person name="Hug L.A."/>
            <person name="Sharon I."/>
            <person name="Castelle C.J."/>
            <person name="Probst A.J."/>
            <person name="Thomas B.C."/>
            <person name="Singh A."/>
            <person name="Wilkins M.J."/>
            <person name="Karaoz U."/>
            <person name="Brodie E.L."/>
            <person name="Williams K.H."/>
            <person name="Hubbard S.S."/>
            <person name="Banfield J.F."/>
        </authorList>
    </citation>
    <scope>NUCLEOTIDE SEQUENCE [LARGE SCALE GENOMIC DNA]</scope>
</reference>
<dbReference type="Proteomes" id="UP000176604">
    <property type="component" value="Unassembled WGS sequence"/>
</dbReference>
<evidence type="ECO:0000259" key="2">
    <source>
        <dbReference type="Pfam" id="PF00984"/>
    </source>
</evidence>
<dbReference type="InterPro" id="IPR014026">
    <property type="entry name" value="UDP-Glc/GDP-Man_DH_dimer"/>
</dbReference>
<organism evidence="4 5">
    <name type="scientific">Candidatus Uhrbacteria bacterium RIFCSPHIGHO2_12_FULL_54_23</name>
    <dbReference type="NCBI Taxonomy" id="1802397"/>
    <lineage>
        <taxon>Bacteria</taxon>
        <taxon>Candidatus Uhriibacteriota</taxon>
    </lineage>
</organism>
<dbReference type="STRING" id="1802397.A3J43_02205"/>
<proteinExistence type="inferred from homology"/>
<evidence type="ECO:0000313" key="4">
    <source>
        <dbReference type="EMBL" id="OGL78819.1"/>
    </source>
</evidence>
<dbReference type="InterPro" id="IPR001732">
    <property type="entry name" value="UDP-Glc/GDP-Man_DH_N"/>
</dbReference>
<protein>
    <recommendedName>
        <fullName evidence="6">UDP-glucose/GDP-mannose dehydrogenase dimerisation domain-containing protein</fullName>
    </recommendedName>
</protein>
<dbReference type="InterPro" id="IPR008927">
    <property type="entry name" value="6-PGluconate_DH-like_C_sf"/>
</dbReference>
<dbReference type="GO" id="GO:0051287">
    <property type="term" value="F:NAD binding"/>
    <property type="evidence" value="ECO:0007669"/>
    <property type="project" value="InterPro"/>
</dbReference>
<evidence type="ECO:0000313" key="5">
    <source>
        <dbReference type="Proteomes" id="UP000176604"/>
    </source>
</evidence>
<dbReference type="SUPFAM" id="SSF48179">
    <property type="entry name" value="6-phosphogluconate dehydrogenase C-terminal domain-like"/>
    <property type="match status" value="1"/>
</dbReference>
<evidence type="ECO:0008006" key="6">
    <source>
        <dbReference type="Google" id="ProtNLM"/>
    </source>
</evidence>
<comment type="similarity">
    <text evidence="1">Belongs to the UDP-glucose/GDP-mannose dehydrogenase family.</text>
</comment>
<dbReference type="Gene3D" id="1.20.5.100">
    <property type="entry name" value="Cytochrome c1, transmembrane anchor, C-terminal"/>
    <property type="match status" value="1"/>
</dbReference>
<dbReference type="Pfam" id="PF03721">
    <property type="entry name" value="UDPG_MGDP_dh_N"/>
    <property type="match status" value="1"/>
</dbReference>
<evidence type="ECO:0000256" key="1">
    <source>
        <dbReference type="ARBA" id="ARBA00006601"/>
    </source>
</evidence>
<gene>
    <name evidence="4" type="ORF">A3J43_02205</name>
</gene>
<dbReference type="Pfam" id="PF00984">
    <property type="entry name" value="UDPG_MGDP_dh"/>
    <property type="match status" value="1"/>
</dbReference>
<accession>A0A1F7UKM2</accession>
<dbReference type="SUPFAM" id="SSF51735">
    <property type="entry name" value="NAD(P)-binding Rossmann-fold domains"/>
    <property type="match status" value="1"/>
</dbReference>
<dbReference type="PANTHER" id="PTHR43750:SF3">
    <property type="entry name" value="UDP-GLUCOSE 6-DEHYDROGENASE TUAD"/>
    <property type="match status" value="1"/>
</dbReference>
<dbReference type="PANTHER" id="PTHR43750">
    <property type="entry name" value="UDP-GLUCOSE 6-DEHYDROGENASE TUAD"/>
    <property type="match status" value="1"/>
</dbReference>
<feature type="domain" description="UDP-glucose/GDP-mannose dehydrogenase dimerisation" evidence="2">
    <location>
        <begin position="156"/>
        <end position="258"/>
    </location>
</feature>
<sequence length="266" mass="29585">MTTQYSIGIIGAGTVAKAMTSVFPDAVLWSPNTYAANREKIAGCDIVFLCPPTPHVPGKGCDISAVEEAFALLKKPTVVIIRSTVPPGTTDKLQKKFPGHKLLFNPEFLSETTAVSDTQSPFRQIIGYTKESYSIAGVTRDLLPMASYTRLMPSTEAELVKYWSNTFYATKVVFANQMYDLCRKMGIDYDTVKESARADARVGKWHLEIFTNLFNAARKEHRGYGGKCLPKDTKNLIQFGDEIGVDLKLLKKADEINERLKSKSRN</sequence>
<dbReference type="EMBL" id="MGEF01000024">
    <property type="protein sequence ID" value="OGL78819.1"/>
    <property type="molecule type" value="Genomic_DNA"/>
</dbReference>
<comment type="caution">
    <text evidence="4">The sequence shown here is derived from an EMBL/GenBank/DDBJ whole genome shotgun (WGS) entry which is preliminary data.</text>
</comment>
<dbReference type="InterPro" id="IPR036291">
    <property type="entry name" value="NAD(P)-bd_dom_sf"/>
</dbReference>
<dbReference type="Gene3D" id="3.40.50.720">
    <property type="entry name" value="NAD(P)-binding Rossmann-like Domain"/>
    <property type="match status" value="2"/>
</dbReference>
<feature type="domain" description="UDP-glucose/GDP-mannose dehydrogenase N-terminal" evidence="3">
    <location>
        <begin position="38"/>
        <end position="133"/>
    </location>
</feature>
<evidence type="ECO:0000259" key="3">
    <source>
        <dbReference type="Pfam" id="PF03721"/>
    </source>
</evidence>
<dbReference type="AlphaFoldDB" id="A0A1F7UKM2"/>